<dbReference type="PROSITE" id="PS50866">
    <property type="entry name" value="GOLD"/>
    <property type="match status" value="1"/>
</dbReference>
<organism evidence="12 13">
    <name type="scientific">Malassezia cuniculi</name>
    <dbReference type="NCBI Taxonomy" id="948313"/>
    <lineage>
        <taxon>Eukaryota</taxon>
        <taxon>Fungi</taxon>
        <taxon>Dikarya</taxon>
        <taxon>Basidiomycota</taxon>
        <taxon>Ustilaginomycotina</taxon>
        <taxon>Malasseziomycetes</taxon>
        <taxon>Malasseziales</taxon>
        <taxon>Malasseziaceae</taxon>
        <taxon>Malassezia</taxon>
    </lineage>
</organism>
<evidence type="ECO:0000256" key="4">
    <source>
        <dbReference type="ARBA" id="ARBA00022729"/>
    </source>
</evidence>
<evidence type="ECO:0000256" key="5">
    <source>
        <dbReference type="ARBA" id="ARBA00022989"/>
    </source>
</evidence>
<keyword evidence="6 9" id="KW-0472">Membrane</keyword>
<keyword evidence="4 10" id="KW-0732">Signal</keyword>
<dbReference type="EMBL" id="CP119877">
    <property type="protein sequence ID" value="WFD33631.1"/>
    <property type="molecule type" value="Genomic_DNA"/>
</dbReference>
<dbReference type="InterPro" id="IPR015720">
    <property type="entry name" value="Emp24-like"/>
</dbReference>
<evidence type="ECO:0000256" key="2">
    <source>
        <dbReference type="ARBA" id="ARBA00007104"/>
    </source>
</evidence>
<feature type="domain" description="GOLD" evidence="11">
    <location>
        <begin position="33"/>
        <end position="115"/>
    </location>
</feature>
<dbReference type="Pfam" id="PF01105">
    <property type="entry name" value="EMP24_GP25L"/>
    <property type="match status" value="1"/>
</dbReference>
<name>A0AAF0J9T3_9BASI</name>
<evidence type="ECO:0000313" key="12">
    <source>
        <dbReference type="EMBL" id="WFD33631.1"/>
    </source>
</evidence>
<accession>A0AAF0J9T3</accession>
<evidence type="ECO:0000256" key="6">
    <source>
        <dbReference type="ARBA" id="ARBA00023136"/>
    </source>
</evidence>
<evidence type="ECO:0000256" key="8">
    <source>
        <dbReference type="RuleBase" id="RU003827"/>
    </source>
</evidence>
<comment type="subcellular location">
    <subcellularLocation>
        <location evidence="7">Endomembrane system</location>
        <topology evidence="7">Single-pass membrane protein</topology>
    </subcellularLocation>
    <subcellularLocation>
        <location evidence="1 8">Membrane</location>
        <topology evidence="1 8">Single-pass type I membrane protein</topology>
    </subcellularLocation>
</comment>
<feature type="chain" id="PRO_5042058528" evidence="10">
    <location>
        <begin position="24"/>
        <end position="199"/>
    </location>
</feature>
<dbReference type="PANTHER" id="PTHR22811">
    <property type="entry name" value="TRANSMEMBRANE EMP24 DOMAIN-CONTAINING PROTEIN"/>
    <property type="match status" value="1"/>
</dbReference>
<evidence type="ECO:0000256" key="9">
    <source>
        <dbReference type="SAM" id="Phobius"/>
    </source>
</evidence>
<dbReference type="Proteomes" id="UP001219933">
    <property type="component" value="Chromosome 1"/>
</dbReference>
<feature type="signal peptide" evidence="10">
    <location>
        <begin position="1"/>
        <end position="23"/>
    </location>
</feature>
<evidence type="ECO:0000256" key="3">
    <source>
        <dbReference type="ARBA" id="ARBA00022692"/>
    </source>
</evidence>
<protein>
    <submittedName>
        <fullName evidence="12">P24 complex component</fullName>
    </submittedName>
</protein>
<dbReference type="SUPFAM" id="SSF101576">
    <property type="entry name" value="Supernatant protein factor (SPF), C-terminal domain"/>
    <property type="match status" value="1"/>
</dbReference>
<keyword evidence="5 9" id="KW-1133">Transmembrane helix</keyword>
<dbReference type="AlphaFoldDB" id="A0AAF0J9T3"/>
<evidence type="ECO:0000256" key="1">
    <source>
        <dbReference type="ARBA" id="ARBA00004479"/>
    </source>
</evidence>
<reference evidence="12" key="1">
    <citation type="submission" date="2023-03" db="EMBL/GenBank/DDBJ databases">
        <title>Mating type loci evolution in Malassezia.</title>
        <authorList>
            <person name="Coelho M.A."/>
        </authorList>
    </citation>
    <scope>NUCLEOTIDE SEQUENCE</scope>
    <source>
        <strain evidence="12">CBS 11721</strain>
    </source>
</reference>
<evidence type="ECO:0000256" key="7">
    <source>
        <dbReference type="ARBA" id="ARBA00037847"/>
    </source>
</evidence>
<dbReference type="InterPro" id="IPR036598">
    <property type="entry name" value="GOLD_dom_sf"/>
</dbReference>
<sequence>MAMVLKLFWVALLAALALLQTAAHTIDLAAHEERCFFEDMHVGDEMTLTFQVGGGGHLDIDTRLTDPDGQLLYQLLRHDTGTYEFVAEKDGRYTYCFGNNFSTVSHKTVSFNVHGVLYLADDEGLMPAEHELRELAANIQLFKDEQEYLVMRERIHRNTAESTNTRVKWWSVLQTVLVVLVCAFQVYFVKRQFEVRRAV</sequence>
<evidence type="ECO:0000259" key="11">
    <source>
        <dbReference type="PROSITE" id="PS50866"/>
    </source>
</evidence>
<evidence type="ECO:0000256" key="10">
    <source>
        <dbReference type="SAM" id="SignalP"/>
    </source>
</evidence>
<feature type="transmembrane region" description="Helical" evidence="9">
    <location>
        <begin position="169"/>
        <end position="189"/>
    </location>
</feature>
<keyword evidence="13" id="KW-1185">Reference proteome</keyword>
<keyword evidence="3 8" id="KW-0812">Transmembrane</keyword>
<dbReference type="SMART" id="SM01190">
    <property type="entry name" value="EMP24_GP25L"/>
    <property type="match status" value="1"/>
</dbReference>
<evidence type="ECO:0000313" key="13">
    <source>
        <dbReference type="Proteomes" id="UP001219933"/>
    </source>
</evidence>
<gene>
    <name evidence="12" type="primary">EMP24</name>
    <name evidence="12" type="ORF">MCUN1_000444</name>
</gene>
<dbReference type="GO" id="GO:0016020">
    <property type="term" value="C:membrane"/>
    <property type="evidence" value="ECO:0007669"/>
    <property type="project" value="UniProtKB-SubCell"/>
</dbReference>
<dbReference type="GO" id="GO:0012505">
    <property type="term" value="C:endomembrane system"/>
    <property type="evidence" value="ECO:0007669"/>
    <property type="project" value="UniProtKB-SubCell"/>
</dbReference>
<comment type="similarity">
    <text evidence="2 8">Belongs to the EMP24/GP25L family.</text>
</comment>
<dbReference type="InterPro" id="IPR009038">
    <property type="entry name" value="GOLD_dom"/>
</dbReference>
<proteinExistence type="inferred from homology"/>